<feature type="coiled-coil region" evidence="1">
    <location>
        <begin position="69"/>
        <end position="117"/>
    </location>
</feature>
<dbReference type="EMBL" id="JAYMYS010000006">
    <property type="protein sequence ID" value="KAK7388890.1"/>
    <property type="molecule type" value="Genomic_DNA"/>
</dbReference>
<sequence>MKINQMQILEQHDQSSHAEDKKHIQRLEKELLNCSQEIDFLQDQLGARNAEVNYLEKHVDSLELKLEGMKDLQEEVFSLREELKRSNSIQFSLIQELDTKEIELQKSALSIEKLEESFSSITLESQFEVESMKLDMIALEQSFFEAKKIQYETLDENNRINKSIEELQVALQNAQKIIISLNEENRKLKEKLDIVNKNAKISSFQKDEYWLENKDRPQLETRSSLSGRGNNSSILEDNISTYEVPGPKGKLEMSQKIEEYERLIKKLKEELREEKLRAKEEAEDLVQEMAELRYQLTSSLEEECKRRASIEHASLQRIAELEALGLYSSGKHPGKKCVISGQQYCSPLPLYWVGKIYIGCLLLNPKESNGIVSGIALVEDEDSGLTFILYNSDSEKRRDPSRASREIVGLKHMNLRMKKGK</sequence>
<feature type="coiled-coil region" evidence="1">
    <location>
        <begin position="157"/>
        <end position="198"/>
    </location>
</feature>
<organism evidence="3 4">
    <name type="scientific">Psophocarpus tetragonolobus</name>
    <name type="common">Winged bean</name>
    <name type="synonym">Dolichos tetragonolobus</name>
    <dbReference type="NCBI Taxonomy" id="3891"/>
    <lineage>
        <taxon>Eukaryota</taxon>
        <taxon>Viridiplantae</taxon>
        <taxon>Streptophyta</taxon>
        <taxon>Embryophyta</taxon>
        <taxon>Tracheophyta</taxon>
        <taxon>Spermatophyta</taxon>
        <taxon>Magnoliopsida</taxon>
        <taxon>eudicotyledons</taxon>
        <taxon>Gunneridae</taxon>
        <taxon>Pentapetalae</taxon>
        <taxon>rosids</taxon>
        <taxon>fabids</taxon>
        <taxon>Fabales</taxon>
        <taxon>Fabaceae</taxon>
        <taxon>Papilionoideae</taxon>
        <taxon>50 kb inversion clade</taxon>
        <taxon>NPAAA clade</taxon>
        <taxon>indigoferoid/millettioid clade</taxon>
        <taxon>Phaseoleae</taxon>
        <taxon>Psophocarpus</taxon>
    </lineage>
</organism>
<reference evidence="3 4" key="1">
    <citation type="submission" date="2024-01" db="EMBL/GenBank/DDBJ databases">
        <title>The genomes of 5 underutilized Papilionoideae crops provide insights into root nodulation and disease resistanc.</title>
        <authorList>
            <person name="Jiang F."/>
        </authorList>
    </citation>
    <scope>NUCLEOTIDE SEQUENCE [LARGE SCALE GENOMIC DNA]</scope>
    <source>
        <strain evidence="3">DUOXIRENSHENG_FW03</strain>
        <tissue evidence="3">Leaves</tissue>
    </source>
</reference>
<evidence type="ECO:0000256" key="1">
    <source>
        <dbReference type="SAM" id="Coils"/>
    </source>
</evidence>
<feature type="coiled-coil region" evidence="1">
    <location>
        <begin position="250"/>
        <end position="302"/>
    </location>
</feature>
<gene>
    <name evidence="3" type="ORF">VNO78_23717</name>
</gene>
<feature type="compositionally biased region" description="Basic and acidic residues" evidence="2">
    <location>
        <begin position="10"/>
        <end position="20"/>
    </location>
</feature>
<feature type="region of interest" description="Disordered" evidence="2">
    <location>
        <begin position="1"/>
        <end position="20"/>
    </location>
</feature>
<comment type="caution">
    <text evidence="3">The sequence shown here is derived from an EMBL/GenBank/DDBJ whole genome shotgun (WGS) entry which is preliminary data.</text>
</comment>
<proteinExistence type="predicted"/>
<accession>A0AAN9XE22</accession>
<dbReference type="Proteomes" id="UP001386955">
    <property type="component" value="Unassembled WGS sequence"/>
</dbReference>
<evidence type="ECO:0000313" key="4">
    <source>
        <dbReference type="Proteomes" id="UP001386955"/>
    </source>
</evidence>
<keyword evidence="1" id="KW-0175">Coiled coil</keyword>
<protein>
    <submittedName>
        <fullName evidence="3">Uncharacterized protein</fullName>
    </submittedName>
</protein>
<dbReference type="PANTHER" id="PTHR36390">
    <property type="entry name" value="MYOSIN HEAVY CHAIN-LIKE PROTEIN"/>
    <property type="match status" value="1"/>
</dbReference>
<dbReference type="PANTHER" id="PTHR36390:SF1">
    <property type="entry name" value="MYOSIN HEAVY CHAIN-LIKE PROTEIN"/>
    <property type="match status" value="1"/>
</dbReference>
<evidence type="ECO:0000313" key="3">
    <source>
        <dbReference type="EMBL" id="KAK7388890.1"/>
    </source>
</evidence>
<dbReference type="AlphaFoldDB" id="A0AAN9XE22"/>
<evidence type="ECO:0000256" key="2">
    <source>
        <dbReference type="SAM" id="MobiDB-lite"/>
    </source>
</evidence>
<keyword evidence="4" id="KW-1185">Reference proteome</keyword>
<name>A0AAN9XE22_PSOTE</name>